<keyword evidence="4" id="KW-0418">Kinase</keyword>
<dbReference type="Pfam" id="PF00294">
    <property type="entry name" value="PfkB"/>
    <property type="match status" value="1"/>
</dbReference>
<dbReference type="Gene3D" id="3.40.1190.20">
    <property type="match status" value="1"/>
</dbReference>
<name>A0ABQ4N1Q2_9BACL</name>
<dbReference type="InterPro" id="IPR050306">
    <property type="entry name" value="PfkB_Carbo_kinase"/>
</dbReference>
<protein>
    <recommendedName>
        <fullName evidence="6">Carbohydrate kinase PfkB domain-containing protein</fullName>
    </recommendedName>
</protein>
<dbReference type="SUPFAM" id="SSF53613">
    <property type="entry name" value="Ribokinase-like"/>
    <property type="match status" value="1"/>
</dbReference>
<dbReference type="InterPro" id="IPR002173">
    <property type="entry name" value="Carboh/pur_kinase_PfkB_CS"/>
</dbReference>
<dbReference type="PANTHER" id="PTHR43085">
    <property type="entry name" value="HEXOKINASE FAMILY MEMBER"/>
    <property type="match status" value="1"/>
</dbReference>
<evidence type="ECO:0000313" key="7">
    <source>
        <dbReference type="EMBL" id="GIQ62106.1"/>
    </source>
</evidence>
<accession>A0ABQ4N1Q2</accession>
<evidence type="ECO:0000256" key="1">
    <source>
        <dbReference type="ARBA" id="ARBA00010688"/>
    </source>
</evidence>
<proteinExistence type="inferred from homology"/>
<evidence type="ECO:0000256" key="2">
    <source>
        <dbReference type="ARBA" id="ARBA00022679"/>
    </source>
</evidence>
<dbReference type="EMBL" id="BOVJ01000020">
    <property type="protein sequence ID" value="GIQ62106.1"/>
    <property type="molecule type" value="Genomic_DNA"/>
</dbReference>
<feature type="domain" description="Carbohydrate kinase PfkB" evidence="6">
    <location>
        <begin position="2"/>
        <end position="244"/>
    </location>
</feature>
<dbReference type="InterPro" id="IPR029056">
    <property type="entry name" value="Ribokinase-like"/>
</dbReference>
<dbReference type="Proteomes" id="UP000680304">
    <property type="component" value="Unassembled WGS sequence"/>
</dbReference>
<evidence type="ECO:0000256" key="5">
    <source>
        <dbReference type="ARBA" id="ARBA00022840"/>
    </source>
</evidence>
<keyword evidence="3" id="KW-0547">Nucleotide-binding</keyword>
<dbReference type="InterPro" id="IPR011611">
    <property type="entry name" value="PfkB_dom"/>
</dbReference>
<dbReference type="RefSeq" id="WP_244863192.1">
    <property type="nucleotide sequence ID" value="NZ_BOVJ01000020.1"/>
</dbReference>
<keyword evidence="8" id="KW-1185">Reference proteome</keyword>
<dbReference type="PROSITE" id="PS00584">
    <property type="entry name" value="PFKB_KINASES_2"/>
    <property type="match status" value="1"/>
</dbReference>
<organism evidence="7 8">
    <name type="scientific">Paenibacillus cisolokensis</name>
    <dbReference type="NCBI Taxonomy" id="1658519"/>
    <lineage>
        <taxon>Bacteria</taxon>
        <taxon>Bacillati</taxon>
        <taxon>Bacillota</taxon>
        <taxon>Bacilli</taxon>
        <taxon>Bacillales</taxon>
        <taxon>Paenibacillaceae</taxon>
        <taxon>Paenibacillus</taxon>
    </lineage>
</organism>
<comment type="caution">
    <text evidence="7">The sequence shown here is derived from an EMBL/GenBank/DDBJ whole genome shotgun (WGS) entry which is preliminary data.</text>
</comment>
<keyword evidence="2" id="KW-0808">Transferase</keyword>
<comment type="similarity">
    <text evidence="1">Belongs to the carbohydrate kinase PfkB family.</text>
</comment>
<evidence type="ECO:0000256" key="3">
    <source>
        <dbReference type="ARBA" id="ARBA00022741"/>
    </source>
</evidence>
<evidence type="ECO:0000313" key="8">
    <source>
        <dbReference type="Proteomes" id="UP000680304"/>
    </source>
</evidence>
<evidence type="ECO:0000256" key="4">
    <source>
        <dbReference type="ARBA" id="ARBA00022777"/>
    </source>
</evidence>
<evidence type="ECO:0000259" key="6">
    <source>
        <dbReference type="Pfam" id="PF00294"/>
    </source>
</evidence>
<gene>
    <name evidence="7" type="ORF">PACILC2_06740</name>
</gene>
<sequence length="262" mass="29161">MQNLGMTPHIVSTVGDDAWGRKIREYLKQRQFSELAIRYAEQRNSGYCISVVEKDGERTFLTYKGCEAEFQSGMIDDDLCGRVSHVYVTGYYLLDPEYDREIVRQLKKLKEAGAFVVFDPGPLAGSISEDTLLAVLGLADLIIPNESELELLERKLGWNRRDFSGYWERGILYIVLKKGSQGVEVWTDGAYFTVPPYPVNSIDSTGAGDSFAGGLLYGLSKGHDLRTSVKMASACGAITTTIMGPHGRFTLQDVTDMMEKAR</sequence>
<dbReference type="PANTHER" id="PTHR43085:SF1">
    <property type="entry name" value="PSEUDOURIDINE KINASE-RELATED"/>
    <property type="match status" value="1"/>
</dbReference>
<reference evidence="7 8" key="1">
    <citation type="submission" date="2021-04" db="EMBL/GenBank/DDBJ databases">
        <title>Draft genome sequence of Paenibacillus cisolokensis, LC2-13A.</title>
        <authorList>
            <person name="Uke A."/>
            <person name="Chhe C."/>
            <person name="Baramee S."/>
            <person name="Kosugi A."/>
        </authorList>
    </citation>
    <scope>NUCLEOTIDE SEQUENCE [LARGE SCALE GENOMIC DNA]</scope>
    <source>
        <strain evidence="7 8">LC2-13A</strain>
    </source>
</reference>
<keyword evidence="5" id="KW-0067">ATP-binding</keyword>